<gene>
    <name evidence="3" type="primary">TDEL0B02850</name>
    <name evidence="3" type="ORF">TDEL_0B02850</name>
</gene>
<dbReference type="Gene3D" id="1.10.8.10">
    <property type="entry name" value="DNA helicase RuvA subunit, C-terminal domain"/>
    <property type="match status" value="1"/>
</dbReference>
<dbReference type="EMBL" id="HE616743">
    <property type="protein sequence ID" value="CCE90414.1"/>
    <property type="molecule type" value="Genomic_DNA"/>
</dbReference>
<dbReference type="FunFam" id="1.10.8.10:FF:000064">
    <property type="entry name" value="Similar to CUE domain-containing protein"/>
    <property type="match status" value="1"/>
</dbReference>
<dbReference type="OrthoDB" id="9942608at2759"/>
<dbReference type="Pfam" id="PF02845">
    <property type="entry name" value="CUE"/>
    <property type="match status" value="1"/>
</dbReference>
<feature type="compositionally biased region" description="Acidic residues" evidence="1">
    <location>
        <begin position="392"/>
        <end position="404"/>
    </location>
</feature>
<name>G8ZP70_TORDE</name>
<accession>G8ZP70</accession>
<dbReference type="PANTHER" id="PTHR16461:SF5">
    <property type="entry name" value="TOLL-INTERACTING PROTEIN"/>
    <property type="match status" value="1"/>
</dbReference>
<dbReference type="Proteomes" id="UP000005627">
    <property type="component" value="Chromosome 2"/>
</dbReference>
<dbReference type="GO" id="GO:0005737">
    <property type="term" value="C:cytoplasm"/>
    <property type="evidence" value="ECO:0007669"/>
    <property type="project" value="TreeGrafter"/>
</dbReference>
<dbReference type="GO" id="GO:0030674">
    <property type="term" value="F:protein-macromolecule adaptor activity"/>
    <property type="evidence" value="ECO:0007669"/>
    <property type="project" value="EnsemblFungi"/>
</dbReference>
<dbReference type="KEGG" id="tdl:TDEL_0B02850"/>
<dbReference type="CDD" id="cd14372">
    <property type="entry name" value="CUE_Cue5p_like"/>
    <property type="match status" value="1"/>
</dbReference>
<dbReference type="STRING" id="1076872.G8ZP70"/>
<feature type="compositionally biased region" description="Basic and acidic residues" evidence="1">
    <location>
        <begin position="42"/>
        <end position="69"/>
    </location>
</feature>
<evidence type="ECO:0000256" key="1">
    <source>
        <dbReference type="SAM" id="MobiDB-lite"/>
    </source>
</evidence>
<evidence type="ECO:0000313" key="3">
    <source>
        <dbReference type="EMBL" id="CCE90414.1"/>
    </source>
</evidence>
<dbReference type="GO" id="GO:0043130">
    <property type="term" value="F:ubiquitin binding"/>
    <property type="evidence" value="ECO:0007669"/>
    <property type="project" value="EnsemblFungi"/>
</dbReference>
<dbReference type="PROSITE" id="PS51140">
    <property type="entry name" value="CUE"/>
    <property type="match status" value="1"/>
</dbReference>
<dbReference type="InParanoid" id="G8ZP70"/>
<dbReference type="eggNOG" id="KOG0504">
    <property type="taxonomic scope" value="Eukaryota"/>
</dbReference>
<evidence type="ECO:0000313" key="4">
    <source>
        <dbReference type="Proteomes" id="UP000005627"/>
    </source>
</evidence>
<dbReference type="GO" id="GO:0036435">
    <property type="term" value="F:K48-linked polyubiquitin modification-dependent protein binding"/>
    <property type="evidence" value="ECO:0007669"/>
    <property type="project" value="EnsemblFungi"/>
</dbReference>
<feature type="compositionally biased region" description="Basic and acidic residues" evidence="1">
    <location>
        <begin position="336"/>
        <end position="348"/>
    </location>
</feature>
<dbReference type="InterPro" id="IPR041807">
    <property type="entry name" value="Cue5/Don1_CUE"/>
</dbReference>
<feature type="compositionally biased region" description="Basic and acidic residues" evidence="1">
    <location>
        <begin position="1"/>
        <end position="23"/>
    </location>
</feature>
<reference evidence="3 4" key="1">
    <citation type="journal article" date="2011" name="Proc. Natl. Acad. Sci. U.S.A.">
        <title>Evolutionary erosion of yeast sex chromosomes by mating-type switching accidents.</title>
        <authorList>
            <person name="Gordon J.L."/>
            <person name="Armisen D."/>
            <person name="Proux-Wera E."/>
            <person name="Oheigeartaigh S.S."/>
            <person name="Byrne K.P."/>
            <person name="Wolfe K.H."/>
        </authorList>
    </citation>
    <scope>NUCLEOTIDE SEQUENCE [LARGE SCALE GENOMIC DNA]</scope>
    <source>
        <strain evidence="4">ATCC 10662 / CBS 1146 / NBRC 0425 / NCYC 2629 / NRRL Y-866</strain>
    </source>
</reference>
<dbReference type="FunCoup" id="G8ZP70">
    <property type="interactions" value="92"/>
</dbReference>
<dbReference type="GO" id="GO:0006511">
    <property type="term" value="P:ubiquitin-dependent protein catabolic process"/>
    <property type="evidence" value="ECO:0007669"/>
    <property type="project" value="EnsemblFungi"/>
</dbReference>
<organism evidence="3 4">
    <name type="scientific">Torulaspora delbrueckii</name>
    <name type="common">Yeast</name>
    <name type="synonym">Candida colliculosa</name>
    <dbReference type="NCBI Taxonomy" id="4950"/>
    <lineage>
        <taxon>Eukaryota</taxon>
        <taxon>Fungi</taxon>
        <taxon>Dikarya</taxon>
        <taxon>Ascomycota</taxon>
        <taxon>Saccharomycotina</taxon>
        <taxon>Saccharomycetes</taxon>
        <taxon>Saccharomycetales</taxon>
        <taxon>Saccharomycetaceae</taxon>
        <taxon>Torulaspora</taxon>
    </lineage>
</organism>
<feature type="region of interest" description="Disordered" evidence="1">
    <location>
        <begin position="119"/>
        <end position="227"/>
    </location>
</feature>
<sequence>MSEKIALKTEEETAKDTTKDVGSEKPVTQVSDVIVPEVAGAKLEKESEVKNDEEKPPSLPNRKDAKGVEQKTPAENPIFKQLKEAFPNLEDKSIKAVIIASQGAVDPAFNALLYLSDPESGRDIELPSEPVTTQAPELPARRRQSQLEQDEMLARQLDQQYNKTRQRPRHQRPVDGEREAYRQRLRDRQRRGQQPLTPEEQRELEGDDDSWAQFMEKDLPELRDRANKSIQETATKLNGWFSGIRKNLVGEEADSAYQGEQQRGGWYDDPYSREQDQHYAEKELPKKPERRRFNSFGAQIGDDSLENHGITLQNNDLNDDLDEEDDIPPQLGTKTSNKDDRSATEEKVVAQTTYIDTPDNANRKKWQPVPPEPVATTPTKTSGKPVHGKNADEDDFLINSEDEM</sequence>
<dbReference type="RefSeq" id="XP_003679625.1">
    <property type="nucleotide sequence ID" value="XM_003679577.1"/>
</dbReference>
<dbReference type="GeneID" id="11504414"/>
<feature type="compositionally biased region" description="Basic and acidic residues" evidence="1">
    <location>
        <begin position="270"/>
        <end position="287"/>
    </location>
</feature>
<dbReference type="AlphaFoldDB" id="G8ZP70"/>
<dbReference type="PANTHER" id="PTHR16461">
    <property type="entry name" value="TOLL-INTERACTING PROTEIN"/>
    <property type="match status" value="1"/>
</dbReference>
<proteinExistence type="predicted"/>
<protein>
    <recommendedName>
        <fullName evidence="2">CUE domain-containing protein</fullName>
    </recommendedName>
</protein>
<dbReference type="HOGENOM" id="CLU_052404_0_0_1"/>
<dbReference type="GO" id="GO:0070530">
    <property type="term" value="F:K63-linked polyubiquitin modification-dependent protein binding"/>
    <property type="evidence" value="ECO:0007669"/>
    <property type="project" value="EnsemblFungi"/>
</dbReference>
<dbReference type="SUPFAM" id="SSF46934">
    <property type="entry name" value="UBA-like"/>
    <property type="match status" value="1"/>
</dbReference>
<keyword evidence="4" id="KW-1185">Reference proteome</keyword>
<feature type="compositionally biased region" description="Basic and acidic residues" evidence="1">
    <location>
        <begin position="172"/>
        <end position="186"/>
    </location>
</feature>
<dbReference type="SMART" id="SM00546">
    <property type="entry name" value="CUE"/>
    <property type="match status" value="1"/>
</dbReference>
<feature type="region of interest" description="Disordered" evidence="1">
    <location>
        <begin position="253"/>
        <end position="404"/>
    </location>
</feature>
<evidence type="ECO:0000259" key="2">
    <source>
        <dbReference type="PROSITE" id="PS51140"/>
    </source>
</evidence>
<dbReference type="GO" id="GO:0031624">
    <property type="term" value="F:ubiquitin conjugating enzyme binding"/>
    <property type="evidence" value="ECO:0007669"/>
    <property type="project" value="TreeGrafter"/>
</dbReference>
<dbReference type="InterPro" id="IPR003892">
    <property type="entry name" value="CUE"/>
</dbReference>
<dbReference type="InterPro" id="IPR009060">
    <property type="entry name" value="UBA-like_sf"/>
</dbReference>
<feature type="domain" description="CUE" evidence="2">
    <location>
        <begin position="74"/>
        <end position="117"/>
    </location>
</feature>
<feature type="region of interest" description="Disordered" evidence="1">
    <location>
        <begin position="1"/>
        <end position="78"/>
    </location>
</feature>
<feature type="compositionally biased region" description="Basic and acidic residues" evidence="1">
    <location>
        <begin position="215"/>
        <end position="227"/>
    </location>
</feature>
<feature type="compositionally biased region" description="Acidic residues" evidence="1">
    <location>
        <begin position="317"/>
        <end position="327"/>
    </location>
</feature>
<dbReference type="GO" id="GO:0006995">
    <property type="term" value="P:cellular response to nitrogen starvation"/>
    <property type="evidence" value="ECO:0007669"/>
    <property type="project" value="EnsemblFungi"/>
</dbReference>